<name>A0A9K3L348_9STRA</name>
<comment type="caution">
    <text evidence="2">The sequence shown here is derived from an EMBL/GenBank/DDBJ whole genome shotgun (WGS) entry which is preliminary data.</text>
</comment>
<feature type="region of interest" description="Disordered" evidence="1">
    <location>
        <begin position="637"/>
        <end position="659"/>
    </location>
</feature>
<evidence type="ECO:0000313" key="3">
    <source>
        <dbReference type="Proteomes" id="UP000693970"/>
    </source>
</evidence>
<dbReference type="AlphaFoldDB" id="A0A9K3L348"/>
<keyword evidence="3" id="KW-1185">Reference proteome</keyword>
<sequence>MSSNSNQRLPPRQREAEERRSRMTQRRDEMTLRIRKVKRSSYLAQKRGLPSAPAATIGGTVEQNSSISSQFRTLLQTFLQNRTMDSLQQIQVFLASVTNATQATSYRDNNPLVILEQTDQSLAKQFLEWLSAQAVDAASGMKATDSVESLVIQNMLTILVMLTSLQHQSTSQHGSATTDSYYGSVPVTWAELVVDTGWLTVLSQLSTIVPHQVGNNLTEYICIILGNVFGEPRQYVPSSQKSSWISFLIQAVPTTPSTATWALTNMIRNDGISLAGTYCSDNLLSASLLLEWLQNPTIATQTSWMIASLTAREPEVVLYLCRHLSFPSALVQALANPLAQDQVEPLLEALGNIASNAFMVPPLLTQINNPPLLPLIQHFLLQMPSSRQNKRLLTLTAWLAGCLLVDAGTENHPSTTLAAPLLIPALMEKLGSERMVLEENRELTSALWNALSWPPVNGDLGSTCCSVQPYHGGMSALDNSNGDATRKGPPPAIKMLLPLETLPRAALQSLVQLVGSNDRDAVLAAVQVLSLLLTWHDDRPSLQHSFVILMQEEHVPDALEHVCDSSLEEAAEVAANLLDDFFHENALEESPEDSRMDNYDWIQVSAPSAMAGNPFDRGDNGLDMPPIDALRETENNPVANSLGRGRGRGATLPAWMSKK</sequence>
<reference evidence="2" key="1">
    <citation type="journal article" date="2021" name="Sci. Rep.">
        <title>Diploid genomic architecture of Nitzschia inconspicua, an elite biomass production diatom.</title>
        <authorList>
            <person name="Oliver A."/>
            <person name="Podell S."/>
            <person name="Pinowska A."/>
            <person name="Traller J.C."/>
            <person name="Smith S.R."/>
            <person name="McClure R."/>
            <person name="Beliaev A."/>
            <person name="Bohutskyi P."/>
            <person name="Hill E.A."/>
            <person name="Rabines A."/>
            <person name="Zheng H."/>
            <person name="Allen L.Z."/>
            <person name="Kuo A."/>
            <person name="Grigoriev I.V."/>
            <person name="Allen A.E."/>
            <person name="Hazlebeck D."/>
            <person name="Allen E.E."/>
        </authorList>
    </citation>
    <scope>NUCLEOTIDE SEQUENCE</scope>
    <source>
        <strain evidence="2">Hildebrandi</strain>
    </source>
</reference>
<accession>A0A9K3L348</accession>
<dbReference type="EMBL" id="JAGRRH010000016">
    <property type="protein sequence ID" value="KAG7354833.1"/>
    <property type="molecule type" value="Genomic_DNA"/>
</dbReference>
<protein>
    <recommendedName>
        <fullName evidence="4">Importin subunit alpha</fullName>
    </recommendedName>
</protein>
<dbReference type="Proteomes" id="UP000693970">
    <property type="component" value="Unassembled WGS sequence"/>
</dbReference>
<feature type="region of interest" description="Disordered" evidence="1">
    <location>
        <begin position="1"/>
        <end position="29"/>
    </location>
</feature>
<dbReference type="OrthoDB" id="49380at2759"/>
<evidence type="ECO:0000313" key="2">
    <source>
        <dbReference type="EMBL" id="KAG7354833.1"/>
    </source>
</evidence>
<feature type="compositionally biased region" description="Basic and acidic residues" evidence="1">
    <location>
        <begin position="12"/>
        <end position="29"/>
    </location>
</feature>
<evidence type="ECO:0000256" key="1">
    <source>
        <dbReference type="SAM" id="MobiDB-lite"/>
    </source>
</evidence>
<proteinExistence type="predicted"/>
<reference evidence="2" key="2">
    <citation type="submission" date="2021-04" db="EMBL/GenBank/DDBJ databases">
        <authorList>
            <person name="Podell S."/>
        </authorList>
    </citation>
    <scope>NUCLEOTIDE SEQUENCE</scope>
    <source>
        <strain evidence="2">Hildebrandi</strain>
    </source>
</reference>
<organism evidence="2 3">
    <name type="scientific">Nitzschia inconspicua</name>
    <dbReference type="NCBI Taxonomy" id="303405"/>
    <lineage>
        <taxon>Eukaryota</taxon>
        <taxon>Sar</taxon>
        <taxon>Stramenopiles</taxon>
        <taxon>Ochrophyta</taxon>
        <taxon>Bacillariophyta</taxon>
        <taxon>Bacillariophyceae</taxon>
        <taxon>Bacillariophycidae</taxon>
        <taxon>Bacillariales</taxon>
        <taxon>Bacillariaceae</taxon>
        <taxon>Nitzschia</taxon>
    </lineage>
</organism>
<gene>
    <name evidence="2" type="ORF">IV203_004189</name>
</gene>
<evidence type="ECO:0008006" key="4">
    <source>
        <dbReference type="Google" id="ProtNLM"/>
    </source>
</evidence>